<dbReference type="PANTHER" id="PTHR43011">
    <property type="entry name" value="IRON-SULFUR CLUSTER ASSEMBLY 2 HOMOLOG, MITOCHONDRIAL"/>
    <property type="match status" value="1"/>
</dbReference>
<dbReference type="GO" id="GO:0016226">
    <property type="term" value="P:iron-sulfur cluster assembly"/>
    <property type="evidence" value="ECO:0007669"/>
    <property type="project" value="InterPro"/>
</dbReference>
<gene>
    <name evidence="2" type="ORF">SAMN05444167_2743</name>
</gene>
<name>A0A1G7MB24_9BACT</name>
<dbReference type="Pfam" id="PF01521">
    <property type="entry name" value="Fe-S_biosyn"/>
    <property type="match status" value="1"/>
</dbReference>
<dbReference type="NCBIfam" id="TIGR00049">
    <property type="entry name" value="iron-sulfur cluster assembly accessory protein"/>
    <property type="match status" value="1"/>
</dbReference>
<feature type="domain" description="Core" evidence="1">
    <location>
        <begin position="21"/>
        <end position="121"/>
    </location>
</feature>
<dbReference type="RefSeq" id="WP_047489742.1">
    <property type="nucleotide sequence ID" value="NZ_LT629690.1"/>
</dbReference>
<dbReference type="InterPro" id="IPR017870">
    <property type="entry name" value="FeS_cluster_insertion_CS"/>
</dbReference>
<accession>A0A1G7MB24</accession>
<protein>
    <submittedName>
        <fullName evidence="2">Iron-sulfur cluster assembly accessory protein</fullName>
    </submittedName>
</protein>
<dbReference type="GO" id="GO:0005506">
    <property type="term" value="F:iron ion binding"/>
    <property type="evidence" value="ECO:0007669"/>
    <property type="project" value="TreeGrafter"/>
</dbReference>
<dbReference type="InterPro" id="IPR035903">
    <property type="entry name" value="HesB-like_dom_sf"/>
</dbReference>
<evidence type="ECO:0000259" key="1">
    <source>
        <dbReference type="Pfam" id="PF01521"/>
    </source>
</evidence>
<dbReference type="InterPro" id="IPR000361">
    <property type="entry name" value="ATAP_core_dom"/>
</dbReference>
<dbReference type="Proteomes" id="UP000182427">
    <property type="component" value="Chromosome I"/>
</dbReference>
<dbReference type="InterPro" id="IPR016092">
    <property type="entry name" value="ATAP"/>
</dbReference>
<dbReference type="SUPFAM" id="SSF89360">
    <property type="entry name" value="HesB-like domain"/>
    <property type="match status" value="1"/>
</dbReference>
<dbReference type="GO" id="GO:0051539">
    <property type="term" value="F:4 iron, 4 sulfur cluster binding"/>
    <property type="evidence" value="ECO:0007669"/>
    <property type="project" value="TreeGrafter"/>
</dbReference>
<dbReference type="OrthoDB" id="9801228at2"/>
<sequence>MATAAPTPEVVTGPAPTTQPVALTPSAIAKVKEIMATQDPLPAGLRIGVVGGGCSGFQYSMSFENQQGMMDKVVRFEDLKVFVDATSAMYLNGCTVDYVETLEAAGFKFENPQVKSTCGCGSSFSV</sequence>
<reference evidence="2 3" key="1">
    <citation type="submission" date="2016-10" db="EMBL/GenBank/DDBJ databases">
        <authorList>
            <person name="de Groot N.N."/>
        </authorList>
    </citation>
    <scope>NUCLEOTIDE SEQUENCE [LARGE SCALE GENOMIC DNA]</scope>
    <source>
        <strain evidence="2 3">GAS232</strain>
    </source>
</reference>
<dbReference type="PANTHER" id="PTHR43011:SF1">
    <property type="entry name" value="IRON-SULFUR CLUSTER ASSEMBLY 2 HOMOLOG, MITOCHONDRIAL"/>
    <property type="match status" value="1"/>
</dbReference>
<evidence type="ECO:0000313" key="2">
    <source>
        <dbReference type="EMBL" id="SDF58469.1"/>
    </source>
</evidence>
<organism evidence="2 3">
    <name type="scientific">Terriglobus roseus</name>
    <dbReference type="NCBI Taxonomy" id="392734"/>
    <lineage>
        <taxon>Bacteria</taxon>
        <taxon>Pseudomonadati</taxon>
        <taxon>Acidobacteriota</taxon>
        <taxon>Terriglobia</taxon>
        <taxon>Terriglobales</taxon>
        <taxon>Acidobacteriaceae</taxon>
        <taxon>Terriglobus</taxon>
    </lineage>
</organism>
<dbReference type="PROSITE" id="PS01152">
    <property type="entry name" value="HESB"/>
    <property type="match status" value="1"/>
</dbReference>
<dbReference type="EMBL" id="LT629690">
    <property type="protein sequence ID" value="SDF58469.1"/>
    <property type="molecule type" value="Genomic_DNA"/>
</dbReference>
<dbReference type="Gene3D" id="2.60.300.12">
    <property type="entry name" value="HesB-like domain"/>
    <property type="match status" value="1"/>
</dbReference>
<dbReference type="AlphaFoldDB" id="A0A1G7MB24"/>
<dbReference type="GO" id="GO:0051537">
    <property type="term" value="F:2 iron, 2 sulfur cluster binding"/>
    <property type="evidence" value="ECO:0007669"/>
    <property type="project" value="TreeGrafter"/>
</dbReference>
<evidence type="ECO:0000313" key="3">
    <source>
        <dbReference type="Proteomes" id="UP000182427"/>
    </source>
</evidence>
<keyword evidence="3" id="KW-1185">Reference proteome</keyword>
<proteinExistence type="predicted"/>